<keyword evidence="1" id="KW-0418">Kinase</keyword>
<dbReference type="EMBL" id="CP127523">
    <property type="protein sequence ID" value="XRI69296.1"/>
    <property type="molecule type" value="Genomic_DNA"/>
</dbReference>
<sequence>MTFAQSGGLERHISLCQFCADLHSELHWQCLHQPEEGSLSGDPWAEDDVGGAALVGFLNFIRPHMVQIAGACELAYLEAHPESTAQFLPAKLRLLIVCEGQSLADRLYADLKSRHIAVMATSMGAKMVLAQVQHYLHHALAPRQQIHGVLVDVLGVGLLLQGEAGIGKSELALELVSRGHRLVADDSVLCIREAPNVLTGHCPAPLRNFLEVRGLGIINIREFFGAAAIVRSKRIRLVVEIKDMRDMEMADIDRLQGKVDHMDILGTQLTRLRLPVSAARNLAVLVEAAARSQYVKESGGDMLADFEAQVRRSAGEA</sequence>
<organism evidence="1 2">
    <name type="scientific">Acidithiobacillus ferrianus</name>
    <dbReference type="NCBI Taxonomy" id="2678518"/>
    <lineage>
        <taxon>Bacteria</taxon>
        <taxon>Pseudomonadati</taxon>
        <taxon>Pseudomonadota</taxon>
        <taxon>Acidithiobacillia</taxon>
        <taxon>Acidithiobacillales</taxon>
        <taxon>Acidithiobacillaceae</taxon>
        <taxon>Acidithiobacillus</taxon>
    </lineage>
</organism>
<proteinExistence type="predicted"/>
<reference evidence="1" key="1">
    <citation type="submission" date="2023-06" db="EMBL/GenBank/DDBJ databases">
        <title>Complete and circular genome of Acidithiobacillus ferrianus DSM 107098.</title>
        <authorList>
            <person name="Norris P.R."/>
            <person name="Falagan C."/>
            <person name="Moya-Beltran A."/>
            <person name="Castro M."/>
            <person name="Quatrini R."/>
            <person name="Johnson D.B."/>
        </authorList>
    </citation>
    <scope>NUCLEOTIDE SEQUENCE</scope>
    <source>
        <strain evidence="1">MG</strain>
    </source>
</reference>
<evidence type="ECO:0000313" key="2">
    <source>
        <dbReference type="Proteomes" id="UP000470022"/>
    </source>
</evidence>
<protein>
    <submittedName>
        <fullName evidence="1">HPr(Ser) kinase/phosphatase</fullName>
    </submittedName>
</protein>
<keyword evidence="1" id="KW-0808">Transferase</keyword>
<evidence type="ECO:0000313" key="1">
    <source>
        <dbReference type="EMBL" id="XRI69296.1"/>
    </source>
</evidence>
<accession>A0ACD5H6T7</accession>
<dbReference type="Proteomes" id="UP000470022">
    <property type="component" value="Chromosome"/>
</dbReference>
<gene>
    <name evidence="1" type="primary">hprK</name>
    <name evidence="1" type="ORF">GL267_001010</name>
</gene>
<keyword evidence="2" id="KW-1185">Reference proteome</keyword>
<name>A0ACD5H6T7_9PROT</name>